<evidence type="ECO:0000256" key="12">
    <source>
        <dbReference type="ARBA" id="ARBA00023235"/>
    </source>
</evidence>
<dbReference type="InterPro" id="IPR000212">
    <property type="entry name" value="DNA_helicase_UvrD/REP"/>
</dbReference>
<feature type="active site" description="For nuclease activity" evidence="15">
    <location>
        <position position="1019"/>
    </location>
</feature>
<dbReference type="InterPro" id="IPR011335">
    <property type="entry name" value="Restrct_endonuc-II-like"/>
</dbReference>
<evidence type="ECO:0000256" key="16">
    <source>
        <dbReference type="PROSITE-ProRule" id="PRU00560"/>
    </source>
</evidence>
<proteinExistence type="inferred from homology"/>
<name>A0A2T4ULE8_9ACTN</name>
<dbReference type="OrthoDB" id="9810135at2"/>
<feature type="region of interest" description="Nuclease activity, interacts with RecD and RecA" evidence="15">
    <location>
        <begin position="807"/>
        <end position="1112"/>
    </location>
</feature>
<dbReference type="InterPro" id="IPR038726">
    <property type="entry name" value="PDDEXK_AddAB-type"/>
</dbReference>
<evidence type="ECO:0000256" key="1">
    <source>
        <dbReference type="ARBA" id="ARBA00022722"/>
    </source>
</evidence>
<comment type="function">
    <text evidence="15">A helicase/nuclease that prepares dsDNA breaks (DSB) for recombinational DNA repair. Binds to DSBs and unwinds DNA via a highly rapid and processive ATP-dependent bidirectional helicase activity. Unwinds dsDNA until it encounters a Chi (crossover hotspot instigator) sequence from the 3' direction. Cuts ssDNA a few nucleotides 3' to the Chi site. The properties and activities of the enzyme are changed at Chi. The Chi-altered holoenzyme produces a long 3'-ssDNA overhang and facilitates RecA-binding to the ssDNA for homologous DNA recombination and repair. Holoenzyme degrades any linearized DNA that is unable to undergo homologous recombination. In the holoenzyme this subunit contributes ATPase, 3'-5' helicase, exonuclease activity and loads RecA onto ssDNA.</text>
</comment>
<feature type="binding site" evidence="16">
    <location>
        <begin position="23"/>
        <end position="30"/>
    </location>
    <ligand>
        <name>ATP</name>
        <dbReference type="ChEBI" id="CHEBI:30616"/>
    </ligand>
</feature>
<evidence type="ECO:0000313" key="20">
    <source>
        <dbReference type="EMBL" id="PTL60051.1"/>
    </source>
</evidence>
<dbReference type="InterPro" id="IPR004586">
    <property type="entry name" value="RecB"/>
</dbReference>
<dbReference type="EMBL" id="PYYB01000001">
    <property type="protein sequence ID" value="PTL60051.1"/>
    <property type="molecule type" value="Genomic_DNA"/>
</dbReference>
<keyword evidence="3 15" id="KW-0547">Nucleotide-binding</keyword>
<comment type="domain">
    <text evidence="15">The C-terminal domain has nuclease activity and interacts with RecD. It interacts with RecA, facilitating its loading onto ssDNA.</text>
</comment>
<evidence type="ECO:0000256" key="4">
    <source>
        <dbReference type="ARBA" id="ARBA00022763"/>
    </source>
</evidence>
<evidence type="ECO:0000259" key="19">
    <source>
        <dbReference type="PROSITE" id="PS51217"/>
    </source>
</evidence>
<evidence type="ECO:0000256" key="7">
    <source>
        <dbReference type="ARBA" id="ARBA00022839"/>
    </source>
</evidence>
<accession>A0A2T4ULE8</accession>
<evidence type="ECO:0000256" key="8">
    <source>
        <dbReference type="ARBA" id="ARBA00022840"/>
    </source>
</evidence>
<dbReference type="PROSITE" id="PS51198">
    <property type="entry name" value="UVRD_HELICASE_ATP_BIND"/>
    <property type="match status" value="1"/>
</dbReference>
<dbReference type="PANTHER" id="PTHR11070:SF23">
    <property type="entry name" value="RECBCD ENZYME SUBUNIT RECB"/>
    <property type="match status" value="1"/>
</dbReference>
<dbReference type="InterPro" id="IPR014017">
    <property type="entry name" value="DNA_helicase_UvrD-like_C"/>
</dbReference>
<keyword evidence="2 15" id="KW-0479">Metal-binding</keyword>
<feature type="region of interest" description="Disordered" evidence="17">
    <location>
        <begin position="819"/>
        <end position="838"/>
    </location>
</feature>
<keyword evidence="1 15" id="KW-0540">Nuclease</keyword>
<feature type="binding site" evidence="15">
    <location>
        <position position="876"/>
    </location>
    <ligand>
        <name>Mg(2+)</name>
        <dbReference type="ChEBI" id="CHEBI:18420"/>
    </ligand>
</feature>
<organism evidence="20 21">
    <name type="scientific">Paraconexibacter algicola</name>
    <dbReference type="NCBI Taxonomy" id="2133960"/>
    <lineage>
        <taxon>Bacteria</taxon>
        <taxon>Bacillati</taxon>
        <taxon>Actinomycetota</taxon>
        <taxon>Thermoleophilia</taxon>
        <taxon>Solirubrobacterales</taxon>
        <taxon>Paraconexibacteraceae</taxon>
        <taxon>Paraconexibacter</taxon>
    </lineage>
</organism>
<dbReference type="GO" id="GO:0003677">
    <property type="term" value="F:DNA binding"/>
    <property type="evidence" value="ECO:0007669"/>
    <property type="project" value="UniProtKB-UniRule"/>
</dbReference>
<feature type="domain" description="UvrD-like helicase ATP-binding" evidence="18">
    <location>
        <begin position="2"/>
        <end position="336"/>
    </location>
</feature>
<evidence type="ECO:0000256" key="3">
    <source>
        <dbReference type="ARBA" id="ARBA00022741"/>
    </source>
</evidence>
<evidence type="ECO:0000256" key="11">
    <source>
        <dbReference type="ARBA" id="ARBA00023204"/>
    </source>
</evidence>
<dbReference type="GO" id="GO:0005524">
    <property type="term" value="F:ATP binding"/>
    <property type="evidence" value="ECO:0007669"/>
    <property type="project" value="UniProtKB-UniRule"/>
</dbReference>
<dbReference type="Pfam" id="PF13361">
    <property type="entry name" value="UvrD_C"/>
    <property type="match status" value="1"/>
</dbReference>
<dbReference type="EC" id="5.6.2.4" evidence="15"/>
<evidence type="ECO:0000256" key="5">
    <source>
        <dbReference type="ARBA" id="ARBA00022801"/>
    </source>
</evidence>
<feature type="region of interest" description="DNA-binding and helicase activity, interacts with RecC" evidence="15">
    <location>
        <begin position="1"/>
        <end position="750"/>
    </location>
</feature>
<evidence type="ECO:0000313" key="21">
    <source>
        <dbReference type="Proteomes" id="UP000240739"/>
    </source>
</evidence>
<evidence type="ECO:0000256" key="17">
    <source>
        <dbReference type="SAM" id="MobiDB-lite"/>
    </source>
</evidence>
<comment type="similarity">
    <text evidence="15">Belongs to the helicase family. UvrD subfamily.</text>
</comment>
<dbReference type="PROSITE" id="PS51217">
    <property type="entry name" value="UVRD_HELICASE_CTER"/>
    <property type="match status" value="1"/>
</dbReference>
<dbReference type="InterPro" id="IPR027417">
    <property type="entry name" value="P-loop_NTPase"/>
</dbReference>
<dbReference type="Pfam" id="PF12705">
    <property type="entry name" value="PDDEXK_1"/>
    <property type="match status" value="1"/>
</dbReference>
<dbReference type="Gene3D" id="3.90.320.10">
    <property type="match status" value="1"/>
</dbReference>
<dbReference type="CDD" id="cd22352">
    <property type="entry name" value="RecB_C-like"/>
    <property type="match status" value="1"/>
</dbReference>
<keyword evidence="9 15" id="KW-0460">Magnesium</keyword>
<keyword evidence="8 15" id="KW-0067">ATP-binding</keyword>
<comment type="cofactor">
    <cofactor evidence="15">
        <name>Mg(2+)</name>
        <dbReference type="ChEBI" id="CHEBI:18420"/>
    </cofactor>
    <text evidence="15">Binds 1 Mg(2+) ion per subunit.</text>
</comment>
<keyword evidence="21" id="KW-1185">Reference proteome</keyword>
<comment type="caution">
    <text evidence="20">The sequence shown here is derived from an EMBL/GenBank/DDBJ whole genome shotgun (WGS) entry which is preliminary data.</text>
</comment>
<dbReference type="Gene3D" id="1.10.486.10">
    <property type="entry name" value="PCRA, domain 4"/>
    <property type="match status" value="1"/>
</dbReference>
<gene>
    <name evidence="15" type="primary">recB</name>
    <name evidence="20" type="ORF">C7Y72_10540</name>
</gene>
<evidence type="ECO:0000256" key="6">
    <source>
        <dbReference type="ARBA" id="ARBA00022806"/>
    </source>
</evidence>
<dbReference type="Proteomes" id="UP000240739">
    <property type="component" value="Unassembled WGS sequence"/>
</dbReference>
<dbReference type="RefSeq" id="WP_107568695.1">
    <property type="nucleotide sequence ID" value="NZ_PYYB01000001.1"/>
</dbReference>
<feature type="binding site" evidence="15">
    <location>
        <position position="1003"/>
    </location>
    <ligand>
        <name>Mg(2+)</name>
        <dbReference type="ChEBI" id="CHEBI:18420"/>
    </ligand>
</feature>
<keyword evidence="5 15" id="KW-0378">Hydrolase</keyword>
<evidence type="ECO:0000256" key="15">
    <source>
        <dbReference type="HAMAP-Rule" id="MF_01485"/>
    </source>
</evidence>
<dbReference type="EC" id="3.1.11.5" evidence="15"/>
<comment type="catalytic activity">
    <reaction evidence="15">
        <text>Exonucleolytic cleavage (in the presence of ATP) in either 5'- to 3'- or 3'- to 5'-direction to yield 5'-phosphooligonucleotides.</text>
        <dbReference type="EC" id="3.1.11.5"/>
    </reaction>
</comment>
<dbReference type="GO" id="GO:0005829">
    <property type="term" value="C:cytosol"/>
    <property type="evidence" value="ECO:0007669"/>
    <property type="project" value="TreeGrafter"/>
</dbReference>
<comment type="domain">
    <text evidence="15">The N-terminal DNA-binding domain is a ssDNA-dependent ATPase and has ATP-dependent 3'-5' helicase function. This domain interacts with RecC.</text>
</comment>
<keyword evidence="12 15" id="KW-0413">Isomerase</keyword>
<reference evidence="20 21" key="1">
    <citation type="submission" date="2018-03" db="EMBL/GenBank/DDBJ databases">
        <title>Aquarubrobacter algicola gen. nov., sp. nov., a novel actinobacterium isolated from shallow eutrophic lake during the end of cyanobacterial harmful algal blooms.</title>
        <authorList>
            <person name="Chun S.J."/>
        </authorList>
    </citation>
    <scope>NUCLEOTIDE SEQUENCE [LARGE SCALE GENOMIC DNA]</scope>
    <source>
        <strain evidence="20 21">Seoho-28</strain>
    </source>
</reference>
<dbReference type="SUPFAM" id="SSF52540">
    <property type="entry name" value="P-loop containing nucleoside triphosphate hydrolases"/>
    <property type="match status" value="1"/>
</dbReference>
<dbReference type="Gene3D" id="3.40.50.300">
    <property type="entry name" value="P-loop containing nucleotide triphosphate hydrolases"/>
    <property type="match status" value="3"/>
</dbReference>
<dbReference type="GO" id="GO:0000724">
    <property type="term" value="P:double-strand break repair via homologous recombination"/>
    <property type="evidence" value="ECO:0007669"/>
    <property type="project" value="UniProtKB-UniRule"/>
</dbReference>
<dbReference type="InterPro" id="IPR011604">
    <property type="entry name" value="PDDEXK-like_dom_sf"/>
</dbReference>
<dbReference type="AlphaFoldDB" id="A0A2T4ULE8"/>
<evidence type="ECO:0000256" key="2">
    <source>
        <dbReference type="ARBA" id="ARBA00022723"/>
    </source>
</evidence>
<evidence type="ECO:0000256" key="10">
    <source>
        <dbReference type="ARBA" id="ARBA00023125"/>
    </source>
</evidence>
<keyword evidence="11 15" id="KW-0234">DNA repair</keyword>
<dbReference type="GO" id="GO:0009338">
    <property type="term" value="C:exodeoxyribonuclease V complex"/>
    <property type="evidence" value="ECO:0007669"/>
    <property type="project" value="TreeGrafter"/>
</dbReference>
<evidence type="ECO:0000256" key="13">
    <source>
        <dbReference type="ARBA" id="ARBA00034617"/>
    </source>
</evidence>
<evidence type="ECO:0000256" key="14">
    <source>
        <dbReference type="ARBA" id="ARBA00048988"/>
    </source>
</evidence>
<dbReference type="PANTHER" id="PTHR11070">
    <property type="entry name" value="UVRD / RECB / PCRA DNA HELICASE FAMILY MEMBER"/>
    <property type="match status" value="1"/>
</dbReference>
<dbReference type="GO" id="GO:0016887">
    <property type="term" value="F:ATP hydrolysis activity"/>
    <property type="evidence" value="ECO:0007669"/>
    <property type="project" value="RHEA"/>
</dbReference>
<comment type="catalytic activity">
    <reaction evidence="14 15">
        <text>ATP + H2O = ADP + phosphate + H(+)</text>
        <dbReference type="Rhea" id="RHEA:13065"/>
        <dbReference type="ChEBI" id="CHEBI:15377"/>
        <dbReference type="ChEBI" id="CHEBI:15378"/>
        <dbReference type="ChEBI" id="CHEBI:30616"/>
        <dbReference type="ChEBI" id="CHEBI:43474"/>
        <dbReference type="ChEBI" id="CHEBI:456216"/>
        <dbReference type="EC" id="5.6.2.4"/>
    </reaction>
</comment>
<comment type="miscellaneous">
    <text evidence="15">In the RecBCD complex, RecB has a slow 3'-5' helicase, an exonuclease activity and loads RecA onto ssDNA, RecD has a fast 5'-3' helicase activity, while RecC stimulates the ATPase and processivity of the RecB helicase and contributes to recognition of the Chi site.</text>
</comment>
<dbReference type="GO" id="GO:0008854">
    <property type="term" value="F:exodeoxyribonuclease V activity"/>
    <property type="evidence" value="ECO:0007669"/>
    <property type="project" value="UniProtKB-EC"/>
</dbReference>
<sequence>MTQEPTPFNLTGPLPRGVAILEASAGTGKTFTIAALAVRYVAAGHPLEDLLIVTFTRMATGELRERVRDRLVSAERILDEHLTHGTEPPQDDDIAMLLIIGATKEQIATTRDRLRTAVADFDAATITTTHGFCLEALGSLGFTGDVAPDTTFVEDVGDLIDEVVDDLYVRRFHWDPNRALGPQEARAITTAAIANPADALEPRNARPDTYAAMRVRLAQAARQELERRKRLGSVMTYDDLLTRLDATLRDPDSGETVAQRLRDRYKVVLVDEFQDTDPVQWSIMHRAFDHEDGTLVLIGDPKQAIYAFRGADVYAYLNAARTATNRQTLGTNYRSDQQLISAYDQLFQGSQLGHPDIVYRDVEAVEANRGSRLRGAPVGEALRLRVVDRRSGVVPLTPKGFASVAGTRAHIAHDVAGQVVALLESGAEIETRAPDGSPTGTRTVRPGDLAVLVRRNRDAAAIRAQLDARGVPAVLAGAGSVFDADASRDWLRLLEALERPSSSPRARAVALTVFLGWPADRIAAATDEDWETVHRRMHAWAHVLRERGVASLVETITTQERLPERMLAVTDGERALTDLRHVGQLLHRASTDEHLGIAALTAWLRKRIAEAARDADEERSRRLESDAAAVQVLTIHRSKGLEFPIVFYPDLWEPSWISREAEPVFFHDPDNQDRRTIDVGLDGSSYAAHRRQHERETRGEDLRLAYVALTRAQHQAVVWWAGSWASQDAPLSRLLFSRDPGGAIAPAGQGVPSDEDVLQRLADLAAGCPGCVSVETSTVSAPARWGAETVEHGELAAARFARGIDRTWRRTSYSNITAATSHGDAGAGGPAAAASEPEADGALLTDEPAETLDLPAVPAVPLADMPGGVHVGTLVHDLLERTDFTADPLPDELRARLAEAQARRAVDVGPPDVFVDGLATALRTPFDGVTLTAIARHDRLDELEFEMPLVGGATPTGVLTPGAIGRVLREHLPADDPLRAYAERLADPDLRAALRGYLTGSIDLVFRLPGPRPRYGIADYKTNRLAAFDADALREEMYASHYALQGLLYTVALHRYLRWRVPDHDPATDLAGVHYLFLRGMTGEPGAGVFSWHPPGDLVVALSDVLDRGASS</sequence>
<keyword evidence="10 15" id="KW-0238">DNA-binding</keyword>
<dbReference type="SUPFAM" id="SSF52980">
    <property type="entry name" value="Restriction endonuclease-like"/>
    <property type="match status" value="1"/>
</dbReference>
<comment type="catalytic activity">
    <reaction evidence="13 15">
        <text>Couples ATP hydrolysis with the unwinding of duplex DNA by translocating in the 3'-5' direction.</text>
        <dbReference type="EC" id="5.6.2.4"/>
    </reaction>
</comment>
<keyword evidence="7 15" id="KW-0269">Exonuclease</keyword>
<dbReference type="InterPro" id="IPR014016">
    <property type="entry name" value="UvrD-like_ATP-bd"/>
</dbReference>
<keyword evidence="4 15" id="KW-0227">DNA damage</keyword>
<feature type="domain" description="UvrD-like helicase C-terminal" evidence="19">
    <location>
        <begin position="363"/>
        <end position="640"/>
    </location>
</feature>
<feature type="binding site" evidence="15">
    <location>
        <position position="1019"/>
    </location>
    <ligand>
        <name>Mg(2+)</name>
        <dbReference type="ChEBI" id="CHEBI:18420"/>
    </ligand>
</feature>
<dbReference type="GO" id="GO:0043138">
    <property type="term" value="F:3'-5' DNA helicase activity"/>
    <property type="evidence" value="ECO:0007669"/>
    <property type="project" value="UniProtKB-UniRule"/>
</dbReference>
<dbReference type="GO" id="GO:0000287">
    <property type="term" value="F:magnesium ion binding"/>
    <property type="evidence" value="ECO:0007669"/>
    <property type="project" value="UniProtKB-UniRule"/>
</dbReference>
<evidence type="ECO:0000256" key="9">
    <source>
        <dbReference type="ARBA" id="ARBA00022842"/>
    </source>
</evidence>
<dbReference type="Pfam" id="PF00580">
    <property type="entry name" value="UvrD-helicase"/>
    <property type="match status" value="1"/>
</dbReference>
<protein>
    <recommendedName>
        <fullName evidence="15">RecBCD enzyme subunit RecB</fullName>
        <ecNumber evidence="15">3.1.11.5</ecNumber>
        <ecNumber evidence="15">5.6.2.4</ecNumber>
    </recommendedName>
    <alternativeName>
        <fullName evidence="15">DNA 3'-5' helicase subunit RecB</fullName>
    </alternativeName>
    <alternativeName>
        <fullName evidence="15">Exonuclease V subunit RecB</fullName>
        <shortName evidence="15">ExoV subunit RecB</shortName>
    </alternativeName>
    <alternativeName>
        <fullName evidence="15">Helicase/nuclease RecBCD subunit RecB</fullName>
    </alternativeName>
</protein>
<comment type="subunit">
    <text evidence="15">Heterotrimer of RecB, RecC and RecD. All subunits contribute to DNA-binding. Interacts with RecA.</text>
</comment>
<dbReference type="HAMAP" id="MF_01485">
    <property type="entry name" value="RecB"/>
    <property type="match status" value="1"/>
</dbReference>
<keyword evidence="6 15" id="KW-0347">Helicase</keyword>
<evidence type="ECO:0000259" key="18">
    <source>
        <dbReference type="PROSITE" id="PS51198"/>
    </source>
</evidence>